<evidence type="ECO:0000313" key="2">
    <source>
        <dbReference type="EMBL" id="AKT41019.1"/>
    </source>
</evidence>
<accession>A0A0K1EJI1</accession>
<proteinExistence type="predicted"/>
<dbReference type="Gene3D" id="2.40.128.110">
    <property type="entry name" value="Lipid/polyisoprenoid-binding, YceI-like"/>
    <property type="match status" value="1"/>
</dbReference>
<evidence type="ECO:0000259" key="1">
    <source>
        <dbReference type="SMART" id="SM00867"/>
    </source>
</evidence>
<dbReference type="OrthoDB" id="9811006at2"/>
<dbReference type="EMBL" id="CP012159">
    <property type="protein sequence ID" value="AKT41019.1"/>
    <property type="molecule type" value="Genomic_DNA"/>
</dbReference>
<dbReference type="PANTHER" id="PTHR34406:SF1">
    <property type="entry name" value="PROTEIN YCEI"/>
    <property type="match status" value="1"/>
</dbReference>
<dbReference type="AlphaFoldDB" id="A0A0K1EJI1"/>
<dbReference type="Pfam" id="PF04264">
    <property type="entry name" value="YceI"/>
    <property type="match status" value="1"/>
</dbReference>
<evidence type="ECO:0000313" key="3">
    <source>
        <dbReference type="Proteomes" id="UP000067626"/>
    </source>
</evidence>
<dbReference type="InterPro" id="IPR036761">
    <property type="entry name" value="TTHA0802/YceI-like_sf"/>
</dbReference>
<dbReference type="RefSeq" id="WP_050432860.1">
    <property type="nucleotide sequence ID" value="NZ_CP012159.1"/>
</dbReference>
<organism evidence="2 3">
    <name type="scientific">Chondromyces crocatus</name>
    <dbReference type="NCBI Taxonomy" id="52"/>
    <lineage>
        <taxon>Bacteria</taxon>
        <taxon>Pseudomonadati</taxon>
        <taxon>Myxococcota</taxon>
        <taxon>Polyangia</taxon>
        <taxon>Polyangiales</taxon>
        <taxon>Polyangiaceae</taxon>
        <taxon>Chondromyces</taxon>
    </lineage>
</organism>
<name>A0A0K1EJI1_CHOCO</name>
<reference evidence="2 3" key="1">
    <citation type="submission" date="2015-07" db="EMBL/GenBank/DDBJ databases">
        <title>Genome analysis of myxobacterium Chondromyces crocatus Cm c5 reveals a high potential for natural compound synthesis and the genetic basis for the loss of fruiting body formation.</title>
        <authorList>
            <person name="Zaburannyi N."/>
            <person name="Bunk B."/>
            <person name="Maier J."/>
            <person name="Overmann J."/>
            <person name="Mueller R."/>
        </authorList>
    </citation>
    <scope>NUCLEOTIDE SEQUENCE [LARGE SCALE GENOMIC DNA]</scope>
    <source>
        <strain evidence="2 3">Cm c5</strain>
    </source>
</reference>
<dbReference type="Proteomes" id="UP000067626">
    <property type="component" value="Chromosome"/>
</dbReference>
<dbReference type="STRING" id="52.CMC5_051770"/>
<dbReference type="InterPro" id="IPR007372">
    <property type="entry name" value="Lipid/polyisoprenoid-bd_YceI"/>
</dbReference>
<dbReference type="SMART" id="SM00867">
    <property type="entry name" value="YceI"/>
    <property type="match status" value="1"/>
</dbReference>
<dbReference type="KEGG" id="ccro:CMC5_051770"/>
<dbReference type="PANTHER" id="PTHR34406">
    <property type="entry name" value="PROTEIN YCEI"/>
    <property type="match status" value="1"/>
</dbReference>
<sequence>MTTTSAESTAIEGSKSATQAARWVIDASHSTISFKVRHLMISNVHGTFKGVSGEVVYDPQHPATAKVSASIEVASINTNEEKRDEHLRSADFFDAAQYPTITFASKGFATKGDSGSLVGDLTIHGTTREVTLSVEELTAEHGDPWGNRRIGATAKTKIKRSDFGMGWNTVLEAGGLMVGDEITITIEVELIKQA</sequence>
<feature type="domain" description="Lipid/polyisoprenoid-binding YceI-like" evidence="1">
    <location>
        <begin position="22"/>
        <end position="191"/>
    </location>
</feature>
<keyword evidence="3" id="KW-1185">Reference proteome</keyword>
<protein>
    <recommendedName>
        <fullName evidence="1">Lipid/polyisoprenoid-binding YceI-like domain-containing protein</fullName>
    </recommendedName>
</protein>
<gene>
    <name evidence="2" type="ORF">CMC5_051770</name>
</gene>
<dbReference type="SUPFAM" id="SSF101874">
    <property type="entry name" value="YceI-like"/>
    <property type="match status" value="1"/>
</dbReference>